<feature type="transmembrane region" description="Helical" evidence="14">
    <location>
        <begin position="20"/>
        <end position="38"/>
    </location>
</feature>
<protein>
    <recommendedName>
        <fullName evidence="5">Sec translocon accessory complex subunit YajC</fullName>
    </recommendedName>
</protein>
<dbReference type="AlphaFoldDB" id="A0A7H1N583"/>
<reference evidence="15 16" key="1">
    <citation type="submission" date="2020-05" db="EMBL/GenBank/DDBJ databases">
        <title>Complete closed genome sequence of Defluviicoccus vanus.</title>
        <authorList>
            <person name="Bessarab I."/>
            <person name="Arumugam K."/>
            <person name="Maszenan A.M."/>
            <person name="Seviour R.J."/>
            <person name="Williams R.B."/>
        </authorList>
    </citation>
    <scope>NUCLEOTIDE SEQUENCE [LARGE SCALE GENOMIC DNA]</scope>
    <source>
        <strain evidence="15 16">Ben 114</strain>
    </source>
</reference>
<dbReference type="NCBIfam" id="TIGR00739">
    <property type="entry name" value="yajC"/>
    <property type="match status" value="1"/>
</dbReference>
<evidence type="ECO:0000256" key="8">
    <source>
        <dbReference type="ARBA" id="ARBA00022692"/>
    </source>
</evidence>
<keyword evidence="12 14" id="KW-0472">Membrane</keyword>
<gene>
    <name evidence="15" type="primary">yajC</name>
    <name evidence="15" type="ORF">HQ394_18045</name>
</gene>
<evidence type="ECO:0000313" key="15">
    <source>
        <dbReference type="EMBL" id="QNT70869.1"/>
    </source>
</evidence>
<accession>A0A7H1N583</accession>
<keyword evidence="6" id="KW-0813">Transport</keyword>
<evidence type="ECO:0000256" key="9">
    <source>
        <dbReference type="ARBA" id="ARBA00022927"/>
    </source>
</evidence>
<keyword evidence="7" id="KW-1003">Cell membrane</keyword>
<evidence type="ECO:0000256" key="7">
    <source>
        <dbReference type="ARBA" id="ARBA00022475"/>
    </source>
</evidence>
<dbReference type="GO" id="GO:0015031">
    <property type="term" value="P:protein transport"/>
    <property type="evidence" value="ECO:0007669"/>
    <property type="project" value="UniProtKB-KW"/>
</dbReference>
<evidence type="ECO:0000256" key="4">
    <source>
        <dbReference type="ARBA" id="ARBA00011718"/>
    </source>
</evidence>
<dbReference type="Pfam" id="PF02699">
    <property type="entry name" value="YajC"/>
    <property type="match status" value="1"/>
</dbReference>
<evidence type="ECO:0000256" key="3">
    <source>
        <dbReference type="ARBA" id="ARBA00006742"/>
    </source>
</evidence>
<comment type="subunit">
    <text evidence="4">Part of the SecDF-YidC-YajC translocase complex. The SecDF-YidC-YajC translocase forms a supercomplex with SecYEG, called the holo-translocon (HTL).</text>
</comment>
<feature type="region of interest" description="Disordered" evidence="13">
    <location>
        <begin position="103"/>
        <end position="133"/>
    </location>
</feature>
<keyword evidence="10 14" id="KW-1133">Transmembrane helix</keyword>
<evidence type="ECO:0000256" key="5">
    <source>
        <dbReference type="ARBA" id="ARBA00014962"/>
    </source>
</evidence>
<evidence type="ECO:0000256" key="1">
    <source>
        <dbReference type="ARBA" id="ARBA00002061"/>
    </source>
</evidence>
<dbReference type="Proteomes" id="UP000516369">
    <property type="component" value="Chromosome"/>
</dbReference>
<dbReference type="GO" id="GO:0005886">
    <property type="term" value="C:plasma membrane"/>
    <property type="evidence" value="ECO:0007669"/>
    <property type="project" value="UniProtKB-SubCell"/>
</dbReference>
<evidence type="ECO:0000256" key="13">
    <source>
        <dbReference type="SAM" id="MobiDB-lite"/>
    </source>
</evidence>
<evidence type="ECO:0000313" key="16">
    <source>
        <dbReference type="Proteomes" id="UP000516369"/>
    </source>
</evidence>
<keyword evidence="9" id="KW-0653">Protein transport</keyword>
<dbReference type="InterPro" id="IPR003849">
    <property type="entry name" value="Preprotein_translocase_YajC"/>
</dbReference>
<organism evidence="15 16">
    <name type="scientific">Defluviicoccus vanus</name>
    <dbReference type="NCBI Taxonomy" id="111831"/>
    <lineage>
        <taxon>Bacteria</taxon>
        <taxon>Pseudomonadati</taxon>
        <taxon>Pseudomonadota</taxon>
        <taxon>Alphaproteobacteria</taxon>
        <taxon>Rhodospirillales</taxon>
        <taxon>Rhodospirillaceae</taxon>
        <taxon>Defluviicoccus</taxon>
    </lineage>
</organism>
<comment type="similarity">
    <text evidence="3">Belongs to the YajC family.</text>
</comment>
<evidence type="ECO:0000256" key="12">
    <source>
        <dbReference type="ARBA" id="ARBA00023136"/>
    </source>
</evidence>
<dbReference type="PANTHER" id="PTHR33909">
    <property type="entry name" value="SEC TRANSLOCON ACCESSORY COMPLEX SUBUNIT YAJC"/>
    <property type="match status" value="1"/>
</dbReference>
<proteinExistence type="inferred from homology"/>
<comment type="function">
    <text evidence="1">The SecYEG-SecDF-YajC-YidC holo-translocon (HTL) protein secretase/insertase is a supercomplex required for protein secretion, insertion of proteins into membranes, and assembly of membrane protein complexes. While the SecYEG complex is essential for assembly of a number of proteins and complexes, the SecDF-YajC-YidC subcomplex facilitates these functions.</text>
</comment>
<evidence type="ECO:0000256" key="6">
    <source>
        <dbReference type="ARBA" id="ARBA00022448"/>
    </source>
</evidence>
<evidence type="ECO:0000256" key="14">
    <source>
        <dbReference type="SAM" id="Phobius"/>
    </source>
</evidence>
<comment type="subcellular location">
    <subcellularLocation>
        <location evidence="2">Cell membrane</location>
        <topology evidence="2">Single-pass membrane protein</topology>
    </subcellularLocation>
</comment>
<dbReference type="SMART" id="SM01323">
    <property type="entry name" value="YajC"/>
    <property type="match status" value="1"/>
</dbReference>
<dbReference type="RefSeq" id="WP_190261331.1">
    <property type="nucleotide sequence ID" value="NZ_CP053923.1"/>
</dbReference>
<evidence type="ECO:0000256" key="11">
    <source>
        <dbReference type="ARBA" id="ARBA00023010"/>
    </source>
</evidence>
<dbReference type="EMBL" id="CP053923">
    <property type="protein sequence ID" value="QNT70869.1"/>
    <property type="molecule type" value="Genomic_DNA"/>
</dbReference>
<dbReference type="KEGG" id="dvn:HQ394_18045"/>
<keyword evidence="11" id="KW-0811">Translocation</keyword>
<evidence type="ECO:0000256" key="10">
    <source>
        <dbReference type="ARBA" id="ARBA00022989"/>
    </source>
</evidence>
<feature type="compositionally biased region" description="Low complexity" evidence="13">
    <location>
        <begin position="122"/>
        <end position="133"/>
    </location>
</feature>
<dbReference type="PRINTS" id="PR01853">
    <property type="entry name" value="YAJCTRNLCASE"/>
</dbReference>
<keyword evidence="8 14" id="KW-0812">Transmembrane</keyword>
<dbReference type="PANTHER" id="PTHR33909:SF1">
    <property type="entry name" value="SEC TRANSLOCON ACCESSORY COMPLEX SUBUNIT YAJC"/>
    <property type="match status" value="1"/>
</dbReference>
<name>A0A7H1N583_9PROT</name>
<sequence length="150" mass="15992">MFVSPAFAQAGPAASGPGMIEAFLPIVLIFAVFYFLLIRPQQKKMREHKQMLSAVRRGDRVVTGVGIIGTVNKVVDDNELLVEVAEGVRVRVQRSMISGIVTKPEPVAGKPTGGETTDKLADANSAAAKPADSSGIVSPFKRLFGGKRDQ</sequence>
<keyword evidence="16" id="KW-1185">Reference proteome</keyword>
<evidence type="ECO:0000256" key="2">
    <source>
        <dbReference type="ARBA" id="ARBA00004162"/>
    </source>
</evidence>